<sequence>MITPDFELSQDPDFLTIIIRVPYARLSELDLFFEGEDFKFYAKPYFLRQVAKALKNASGFVKINVGRKRTSVWFLLNVPCPQLLRSFGMCLRFVCAEMLSCRISLTECLASFFFPHRLTLPGRVVENGREKASYDTDKGTFTIQLPKESPGQYFEGLDMLTSLLAPKKSRTAKHLVEEIGVPAELEEEEEEEEEEFDWEIEQTLYKEAAESPQPLQCCYGFGNLRSGVFQRLQDELGDVIDVKDPDQTPTDERKMKRLEAEAAKFDPDHYLADFFEDEAIQQVLKYKPWWVDAHKKMMASEGESSQKHGSHTPVIFSEEEREQLRKFTNKSYLLDKRSRHHVYLGLIDILLAYCYEVCVNEGDKNVESSWNIRKLSATLCWLEVHSLIEIFPLTQCFTSIHDVLVSFGRRVVCYPLYRHFGLVTRAFSDTVMILQLGKLLKKIFGPH</sequence>
<dbReference type="GO" id="GO:0005737">
    <property type="term" value="C:cytoplasm"/>
    <property type="evidence" value="ECO:0007669"/>
    <property type="project" value="TreeGrafter"/>
</dbReference>
<gene>
    <name evidence="5" type="ORF">ASZ78_014562</name>
</gene>
<proteinExistence type="inferred from homology"/>
<dbReference type="PANTHER" id="PTHR12967">
    <property type="entry name" value="PROTEIN SHQ1 HOMOLOG"/>
    <property type="match status" value="1"/>
</dbReference>
<keyword evidence="6" id="KW-1185">Reference proteome</keyword>
<dbReference type="AlphaFoldDB" id="A0A226NKR9"/>
<dbReference type="InterPro" id="IPR048696">
    <property type="entry name" value="SHQ1-like_CS"/>
</dbReference>
<feature type="domain" description="SHQ1-like CS" evidence="4">
    <location>
        <begin position="3"/>
        <end position="48"/>
    </location>
</feature>
<dbReference type="InterPro" id="IPR008978">
    <property type="entry name" value="HSP20-like_chaperone"/>
</dbReference>
<comment type="caution">
    <text evidence="5">The sequence shown here is derived from an EMBL/GenBank/DDBJ whole genome shotgun (WGS) entry which is preliminary data.</text>
</comment>
<evidence type="ECO:0000256" key="1">
    <source>
        <dbReference type="ARBA" id="ARBA00005607"/>
    </source>
</evidence>
<dbReference type="InterPro" id="IPR007009">
    <property type="entry name" value="Shq1_C"/>
</dbReference>
<organism evidence="5 6">
    <name type="scientific">Callipepla squamata</name>
    <name type="common">Scaled quail</name>
    <dbReference type="NCBI Taxonomy" id="9009"/>
    <lineage>
        <taxon>Eukaryota</taxon>
        <taxon>Metazoa</taxon>
        <taxon>Chordata</taxon>
        <taxon>Craniata</taxon>
        <taxon>Vertebrata</taxon>
        <taxon>Euteleostomi</taxon>
        <taxon>Archelosauria</taxon>
        <taxon>Archosauria</taxon>
        <taxon>Dinosauria</taxon>
        <taxon>Saurischia</taxon>
        <taxon>Theropoda</taxon>
        <taxon>Coelurosauria</taxon>
        <taxon>Aves</taxon>
        <taxon>Neognathae</taxon>
        <taxon>Galloanserae</taxon>
        <taxon>Galliformes</taxon>
        <taxon>Odontophoridae</taxon>
        <taxon>Callipepla</taxon>
    </lineage>
</organism>
<evidence type="ECO:0000259" key="4">
    <source>
        <dbReference type="Pfam" id="PF21413"/>
    </source>
</evidence>
<dbReference type="Proteomes" id="UP000198323">
    <property type="component" value="Unassembled WGS sequence"/>
</dbReference>
<feature type="domain" description="SHQ1-like CS" evidence="4">
    <location>
        <begin position="117"/>
        <end position="164"/>
    </location>
</feature>
<evidence type="ECO:0000313" key="6">
    <source>
        <dbReference type="Proteomes" id="UP000198323"/>
    </source>
</evidence>
<dbReference type="GO" id="GO:0051082">
    <property type="term" value="F:unfolded protein binding"/>
    <property type="evidence" value="ECO:0007669"/>
    <property type="project" value="TreeGrafter"/>
</dbReference>
<reference evidence="5 6" key="1">
    <citation type="submission" date="2016-07" db="EMBL/GenBank/DDBJ databases">
        <title>Disparate Historic Effective Population Sizes Predicted by Modern Levels of Genome Diversity for the Scaled Quail (Callipepla squamata) and the Northern Bobwhite (Colinus virginianus): Inferences from First and Second Generation Draft Genome Assemblies for Sympatric New World Quail.</title>
        <authorList>
            <person name="Oldeschulte D.L."/>
            <person name="Halley Y.A."/>
            <person name="Bhattarai E.K."/>
            <person name="Brashear W.A."/>
            <person name="Hill J."/>
            <person name="Metz R.P."/>
            <person name="Johnson C.D."/>
            <person name="Rollins D."/>
            <person name="Peterson M.J."/>
            <person name="Bickhart D.M."/>
            <person name="Decker J.E."/>
            <person name="Seabury C.M."/>
        </authorList>
    </citation>
    <scope>NUCLEOTIDE SEQUENCE [LARGE SCALE GENOMIC DNA]</scope>
    <source>
        <strain evidence="5 6">Texas</strain>
        <tissue evidence="5">Leg muscle</tissue>
    </source>
</reference>
<evidence type="ECO:0000256" key="2">
    <source>
        <dbReference type="ARBA" id="ARBA00013750"/>
    </source>
</evidence>
<dbReference type="STRING" id="9009.A0A226NKR9"/>
<feature type="domain" description="Shq1 C-terminal" evidence="3">
    <location>
        <begin position="307"/>
        <end position="439"/>
    </location>
</feature>
<dbReference type="Pfam" id="PF21413">
    <property type="entry name" value="SHQ1-like_CS"/>
    <property type="match status" value="2"/>
</dbReference>
<evidence type="ECO:0000313" key="5">
    <source>
        <dbReference type="EMBL" id="OXB68101.1"/>
    </source>
</evidence>
<name>A0A226NKR9_CALSU</name>
<dbReference type="InterPro" id="IPR039742">
    <property type="entry name" value="Shq1"/>
</dbReference>
<dbReference type="EMBL" id="MCFN01000023">
    <property type="protein sequence ID" value="OXB68101.1"/>
    <property type="molecule type" value="Genomic_DNA"/>
</dbReference>
<accession>A0A226NKR9</accession>
<dbReference type="PANTHER" id="PTHR12967:SF0">
    <property type="entry name" value="PROTEIN SHQ1 HOMOLOG"/>
    <property type="match status" value="1"/>
</dbReference>
<evidence type="ECO:0000259" key="3">
    <source>
        <dbReference type="Pfam" id="PF04925"/>
    </source>
</evidence>
<comment type="similarity">
    <text evidence="1">Belongs to the SHQ1 family.</text>
</comment>
<dbReference type="GO" id="GO:0000493">
    <property type="term" value="P:box H/ACA snoRNP assembly"/>
    <property type="evidence" value="ECO:0007669"/>
    <property type="project" value="InterPro"/>
</dbReference>
<dbReference type="GO" id="GO:0005654">
    <property type="term" value="C:nucleoplasm"/>
    <property type="evidence" value="ECO:0007669"/>
    <property type="project" value="TreeGrafter"/>
</dbReference>
<dbReference type="Pfam" id="PF04925">
    <property type="entry name" value="SHQ1"/>
    <property type="match status" value="1"/>
</dbReference>
<dbReference type="OrthoDB" id="73639at2759"/>
<protein>
    <recommendedName>
        <fullName evidence="2">Protein SHQ1 homolog</fullName>
    </recommendedName>
</protein>
<dbReference type="Gene3D" id="2.60.40.790">
    <property type="match status" value="2"/>
</dbReference>